<evidence type="ECO:0000313" key="3">
    <source>
        <dbReference type="Proteomes" id="UP000324222"/>
    </source>
</evidence>
<dbReference type="OrthoDB" id="1740265at2759"/>
<organism evidence="2 3">
    <name type="scientific">Portunus trituberculatus</name>
    <name type="common">Swimming crab</name>
    <name type="synonym">Neptunus trituberculatus</name>
    <dbReference type="NCBI Taxonomy" id="210409"/>
    <lineage>
        <taxon>Eukaryota</taxon>
        <taxon>Metazoa</taxon>
        <taxon>Ecdysozoa</taxon>
        <taxon>Arthropoda</taxon>
        <taxon>Crustacea</taxon>
        <taxon>Multicrustacea</taxon>
        <taxon>Malacostraca</taxon>
        <taxon>Eumalacostraca</taxon>
        <taxon>Eucarida</taxon>
        <taxon>Decapoda</taxon>
        <taxon>Pleocyemata</taxon>
        <taxon>Brachyura</taxon>
        <taxon>Eubrachyura</taxon>
        <taxon>Portunoidea</taxon>
        <taxon>Portunidae</taxon>
        <taxon>Portuninae</taxon>
        <taxon>Portunus</taxon>
    </lineage>
</organism>
<dbReference type="Proteomes" id="UP000324222">
    <property type="component" value="Unassembled WGS sequence"/>
</dbReference>
<feature type="domain" description="Glycosyl hydrolase family 13 catalytic" evidence="1">
    <location>
        <begin position="30"/>
        <end position="171"/>
    </location>
</feature>
<protein>
    <submittedName>
        <fullName evidence="2">Maltase A3</fullName>
    </submittedName>
</protein>
<evidence type="ECO:0000259" key="1">
    <source>
        <dbReference type="Pfam" id="PF00128"/>
    </source>
</evidence>
<dbReference type="GO" id="GO:0005975">
    <property type="term" value="P:carbohydrate metabolic process"/>
    <property type="evidence" value="ECO:0007669"/>
    <property type="project" value="InterPro"/>
</dbReference>
<comment type="caution">
    <text evidence="2">The sequence shown here is derived from an EMBL/GenBank/DDBJ whole genome shotgun (WGS) entry which is preliminary data.</text>
</comment>
<dbReference type="InterPro" id="IPR006047">
    <property type="entry name" value="GH13_cat_dom"/>
</dbReference>
<sequence length="189" mass="21474">MSPQYISLTNTSLRHASFISASTLHFNQLHASATYMPQQHISTTHFNHQHDSTTPPTVLMVEVYSEVEDVMRYYGNDSVSLAHFPFNFFMLEALNNRSTLTGYDIKDTISLWLDNMPEGKWPNWVLGNHDNGRVASRLGKDMVDALNMVVLLLPGTPLTYNGEEIGTYDSQNHSIFTLFLISQNYVKLN</sequence>
<gene>
    <name evidence="2" type="primary">Mal-A3_1</name>
    <name evidence="2" type="ORF">E2C01_052965</name>
</gene>
<dbReference type="Pfam" id="PF00128">
    <property type="entry name" value="Alpha-amylase"/>
    <property type="match status" value="1"/>
</dbReference>
<accession>A0A5B7GJ34</accession>
<dbReference type="SUPFAM" id="SSF51445">
    <property type="entry name" value="(Trans)glycosidases"/>
    <property type="match status" value="1"/>
</dbReference>
<dbReference type="Gene3D" id="3.20.20.80">
    <property type="entry name" value="Glycosidases"/>
    <property type="match status" value="1"/>
</dbReference>
<dbReference type="PANTHER" id="PTHR10357:SF179">
    <property type="entry name" value="NEUTRAL AND BASIC AMINO ACID TRANSPORT PROTEIN RBAT"/>
    <property type="match status" value="1"/>
</dbReference>
<dbReference type="InterPro" id="IPR017853">
    <property type="entry name" value="GH"/>
</dbReference>
<dbReference type="PANTHER" id="PTHR10357">
    <property type="entry name" value="ALPHA-AMYLASE FAMILY MEMBER"/>
    <property type="match status" value="1"/>
</dbReference>
<proteinExistence type="predicted"/>
<name>A0A5B7GJ34_PORTR</name>
<dbReference type="AlphaFoldDB" id="A0A5B7GJ34"/>
<dbReference type="EMBL" id="VSRR010016128">
    <property type="protein sequence ID" value="MPC58952.1"/>
    <property type="molecule type" value="Genomic_DNA"/>
</dbReference>
<keyword evidence="3" id="KW-1185">Reference proteome</keyword>
<reference evidence="2 3" key="1">
    <citation type="submission" date="2019-05" db="EMBL/GenBank/DDBJ databases">
        <title>Another draft genome of Portunus trituberculatus and its Hox gene families provides insights of decapod evolution.</title>
        <authorList>
            <person name="Jeong J.-H."/>
            <person name="Song I."/>
            <person name="Kim S."/>
            <person name="Choi T."/>
            <person name="Kim D."/>
            <person name="Ryu S."/>
            <person name="Kim W."/>
        </authorList>
    </citation>
    <scope>NUCLEOTIDE SEQUENCE [LARGE SCALE GENOMIC DNA]</scope>
    <source>
        <tissue evidence="2">Muscle</tissue>
    </source>
</reference>
<evidence type="ECO:0000313" key="2">
    <source>
        <dbReference type="EMBL" id="MPC58952.1"/>
    </source>
</evidence>